<dbReference type="OrthoDB" id="60033at2759"/>
<evidence type="ECO:0000256" key="2">
    <source>
        <dbReference type="ARBA" id="ARBA00022553"/>
    </source>
</evidence>
<dbReference type="InterPro" id="IPR000232">
    <property type="entry name" value="HSF_DNA-bd"/>
</dbReference>
<gene>
    <name evidence="12" type="ORF">ALEPTO_LOCUS2696</name>
</gene>
<name>A0A9N8WJZ6_9GLOM</name>
<evidence type="ECO:0000256" key="4">
    <source>
        <dbReference type="ARBA" id="ARBA00023015"/>
    </source>
</evidence>
<evidence type="ECO:0000256" key="10">
    <source>
        <dbReference type="SAM" id="MobiDB-lite"/>
    </source>
</evidence>
<dbReference type="FunFam" id="3.40.50.2300:FF:000212">
    <property type="entry name" value="Stress response regulator/HFS transcription factor"/>
    <property type="match status" value="1"/>
</dbReference>
<feature type="region of interest" description="Disordered" evidence="10">
    <location>
        <begin position="417"/>
        <end position="436"/>
    </location>
</feature>
<dbReference type="Proteomes" id="UP000789508">
    <property type="component" value="Unassembled WGS sequence"/>
</dbReference>
<protein>
    <recommendedName>
        <fullName evidence="8">Transcription factor</fullName>
    </recommendedName>
</protein>
<dbReference type="InterPro" id="IPR001789">
    <property type="entry name" value="Sig_transdc_resp-reg_receiver"/>
</dbReference>
<evidence type="ECO:0000256" key="3">
    <source>
        <dbReference type="ARBA" id="ARBA00023012"/>
    </source>
</evidence>
<dbReference type="SMART" id="SM00448">
    <property type="entry name" value="REC"/>
    <property type="match status" value="1"/>
</dbReference>
<keyword evidence="4 8" id="KW-0805">Transcription regulation</keyword>
<dbReference type="AlphaFoldDB" id="A0A9N8WJZ6"/>
<dbReference type="Gene3D" id="1.10.10.10">
    <property type="entry name" value="Winged helix-like DNA-binding domain superfamily/Winged helix DNA-binding domain"/>
    <property type="match status" value="1"/>
</dbReference>
<organism evidence="12 13">
    <name type="scientific">Ambispora leptoticha</name>
    <dbReference type="NCBI Taxonomy" id="144679"/>
    <lineage>
        <taxon>Eukaryota</taxon>
        <taxon>Fungi</taxon>
        <taxon>Fungi incertae sedis</taxon>
        <taxon>Mucoromycota</taxon>
        <taxon>Glomeromycotina</taxon>
        <taxon>Glomeromycetes</taxon>
        <taxon>Archaeosporales</taxon>
        <taxon>Ambisporaceae</taxon>
        <taxon>Ambispora</taxon>
    </lineage>
</organism>
<dbReference type="InterPro" id="IPR011006">
    <property type="entry name" value="CheY-like_superfamily"/>
</dbReference>
<sequence>MSNATGGPDFVKKLFKMLEDESYSDIVSWGVNGDSFVVKEIDAFTKTILPRHFKHSNFASFVRQLNKYDFHKIRNSDDSNAPYGEQAWEFRHPKFQCDKRDQLDNIKRKTPAGRKNTTQNTTTEPSTNPHLNELQSQVNTLTKLQTNMNNHLHALSKNYHNVVQDLLNFQKNMAAQDQLMQNLVQYLVTQEAEEKSGCSVVLNNKSFQGMTSEGSTPFIPSEQAQKLISSYAEVARASFDQMNEISRRAQQSFNQLGADSSSSVNQVGAFSSSNSSNPSNSPITPPPEISSSDVVGTQSTVSDSENASSTSEINNINNSQNLHLSQVPLSAAKHHQNNHISMINSSQATSSSSALSLQMQDNNVYARNSTDIGFNGSHTDNNGLTVVTVGHLAPRQQTQSVPLSDNLATASTTTTNINSTASHMPHIDNTSAQRDSKTLRVRRSTVVPVWSVPPKVLLVEDDAVYQRIGSKFLQIFGCTIDIATDGITAVDKMNLAKYDQLAKYDLVLMDIVLPNLNGVEATNQIRRFDPTTPIISMTSNTTAQDCYNYFSHGMNDILAKPFTQNNLLAMLERYCVHLKAMPNFQEIQRPLSGSWVPPQFTVASMCSEEYMNSMNNIVGISVPAPVAGSVRFLDALYGIEDEQDGRQRKRAKFELLDD</sequence>
<evidence type="ECO:0000256" key="1">
    <source>
        <dbReference type="ARBA" id="ARBA00004123"/>
    </source>
</evidence>
<evidence type="ECO:0000259" key="11">
    <source>
        <dbReference type="PROSITE" id="PS50110"/>
    </source>
</evidence>
<dbReference type="SMART" id="SM00415">
    <property type="entry name" value="HSF"/>
    <property type="match status" value="1"/>
</dbReference>
<comment type="subcellular location">
    <subcellularLocation>
        <location evidence="1 8">Nucleus</location>
    </subcellularLocation>
</comment>
<dbReference type="InterPro" id="IPR014402">
    <property type="entry name" value="Sig_transdc_resp-reg_Skn7"/>
</dbReference>
<evidence type="ECO:0000256" key="7">
    <source>
        <dbReference type="ARBA" id="ARBA00023242"/>
    </source>
</evidence>
<keyword evidence="3" id="KW-0902">Two-component regulatory system</keyword>
<dbReference type="Pfam" id="PF00072">
    <property type="entry name" value="Response_reg"/>
    <property type="match status" value="1"/>
</dbReference>
<feature type="domain" description="Response regulatory" evidence="11">
    <location>
        <begin position="455"/>
        <end position="575"/>
    </location>
</feature>
<dbReference type="GO" id="GO:0043565">
    <property type="term" value="F:sequence-specific DNA binding"/>
    <property type="evidence" value="ECO:0007669"/>
    <property type="project" value="InterPro"/>
</dbReference>
<dbReference type="CDD" id="cd17546">
    <property type="entry name" value="REC_hyHK_CKI1_RcsC-like"/>
    <property type="match status" value="1"/>
</dbReference>
<keyword evidence="6 8" id="KW-0804">Transcription</keyword>
<comment type="caution">
    <text evidence="12">The sequence shown here is derived from an EMBL/GenBank/DDBJ whole genome shotgun (WGS) entry which is preliminary data.</text>
</comment>
<keyword evidence="7 8" id="KW-0539">Nucleus</keyword>
<dbReference type="SUPFAM" id="SSF52172">
    <property type="entry name" value="CheY-like"/>
    <property type="match status" value="1"/>
</dbReference>
<feature type="region of interest" description="Disordered" evidence="10">
    <location>
        <begin position="254"/>
        <end position="313"/>
    </location>
</feature>
<dbReference type="PROSITE" id="PS50110">
    <property type="entry name" value="RESPONSE_REGULATORY"/>
    <property type="match status" value="1"/>
</dbReference>
<dbReference type="GO" id="GO:0003700">
    <property type="term" value="F:DNA-binding transcription factor activity"/>
    <property type="evidence" value="ECO:0007669"/>
    <property type="project" value="UniProtKB-UniRule"/>
</dbReference>
<evidence type="ECO:0000256" key="9">
    <source>
        <dbReference type="PROSITE-ProRule" id="PRU00169"/>
    </source>
</evidence>
<dbReference type="GO" id="GO:0006357">
    <property type="term" value="P:regulation of transcription by RNA polymerase II"/>
    <property type="evidence" value="ECO:0007669"/>
    <property type="project" value="UniProtKB-UniRule"/>
</dbReference>
<feature type="compositionally biased region" description="Polar residues" evidence="10">
    <location>
        <begin position="293"/>
        <end position="303"/>
    </location>
</feature>
<dbReference type="PROSITE" id="PS00434">
    <property type="entry name" value="HSF_DOMAIN"/>
    <property type="match status" value="1"/>
</dbReference>
<dbReference type="FunFam" id="1.10.10.10:FF:000027">
    <property type="entry name" value="Heat shock transcription factor 1"/>
    <property type="match status" value="1"/>
</dbReference>
<feature type="compositionally biased region" description="Low complexity" evidence="10">
    <location>
        <begin position="304"/>
        <end position="313"/>
    </location>
</feature>
<keyword evidence="2 9" id="KW-0597">Phosphoprotein</keyword>
<evidence type="ECO:0000313" key="12">
    <source>
        <dbReference type="EMBL" id="CAG8485191.1"/>
    </source>
</evidence>
<evidence type="ECO:0000313" key="13">
    <source>
        <dbReference type="Proteomes" id="UP000789508"/>
    </source>
</evidence>
<feature type="compositionally biased region" description="Low complexity" evidence="10">
    <location>
        <begin position="271"/>
        <end position="282"/>
    </location>
</feature>
<dbReference type="GO" id="GO:0005634">
    <property type="term" value="C:nucleus"/>
    <property type="evidence" value="ECO:0007669"/>
    <property type="project" value="UniProtKB-SubCell"/>
</dbReference>
<feature type="modified residue" description="4-aspartylphosphate" evidence="9">
    <location>
        <position position="510"/>
    </location>
</feature>
<feature type="region of interest" description="Disordered" evidence="10">
    <location>
        <begin position="99"/>
        <end position="131"/>
    </location>
</feature>
<dbReference type="Pfam" id="PF00447">
    <property type="entry name" value="HSF_DNA-bind"/>
    <property type="match status" value="1"/>
</dbReference>
<dbReference type="EMBL" id="CAJVPS010000419">
    <property type="protein sequence ID" value="CAG8485191.1"/>
    <property type="molecule type" value="Genomic_DNA"/>
</dbReference>
<dbReference type="SUPFAM" id="SSF46785">
    <property type="entry name" value="Winged helix' DNA-binding domain"/>
    <property type="match status" value="1"/>
</dbReference>
<dbReference type="PRINTS" id="PR00056">
    <property type="entry name" value="HSFDOMAIN"/>
</dbReference>
<keyword evidence="13" id="KW-1185">Reference proteome</keyword>
<keyword evidence="5 8" id="KW-0238">DNA-binding</keyword>
<evidence type="ECO:0000256" key="8">
    <source>
        <dbReference type="PIRNR" id="PIRNR002595"/>
    </source>
</evidence>
<evidence type="ECO:0000256" key="6">
    <source>
        <dbReference type="ARBA" id="ARBA00023163"/>
    </source>
</evidence>
<dbReference type="PANTHER" id="PTHR45339:SF1">
    <property type="entry name" value="HYBRID SIGNAL TRANSDUCTION HISTIDINE KINASE J"/>
    <property type="match status" value="1"/>
</dbReference>
<feature type="compositionally biased region" description="Low complexity" evidence="10">
    <location>
        <begin position="116"/>
        <end position="128"/>
    </location>
</feature>
<dbReference type="PIRSF" id="PIRSF002595">
    <property type="entry name" value="RR_SKN7"/>
    <property type="match status" value="1"/>
</dbReference>
<proteinExistence type="predicted"/>
<dbReference type="PANTHER" id="PTHR45339">
    <property type="entry name" value="HYBRID SIGNAL TRANSDUCTION HISTIDINE KINASE J"/>
    <property type="match status" value="1"/>
</dbReference>
<evidence type="ECO:0000256" key="5">
    <source>
        <dbReference type="ARBA" id="ARBA00023125"/>
    </source>
</evidence>
<accession>A0A9N8WJZ6</accession>
<feature type="compositionally biased region" description="Polar residues" evidence="10">
    <location>
        <begin position="254"/>
        <end position="270"/>
    </location>
</feature>
<reference evidence="12" key="1">
    <citation type="submission" date="2021-06" db="EMBL/GenBank/DDBJ databases">
        <authorList>
            <person name="Kallberg Y."/>
            <person name="Tangrot J."/>
            <person name="Rosling A."/>
        </authorList>
    </citation>
    <scope>NUCLEOTIDE SEQUENCE</scope>
    <source>
        <strain evidence="12">FL130A</strain>
    </source>
</reference>
<dbReference type="InterPro" id="IPR036390">
    <property type="entry name" value="WH_DNA-bd_sf"/>
</dbReference>
<dbReference type="Gene3D" id="3.40.50.2300">
    <property type="match status" value="1"/>
</dbReference>
<dbReference type="GO" id="GO:0000156">
    <property type="term" value="F:phosphorelay response regulator activity"/>
    <property type="evidence" value="ECO:0007669"/>
    <property type="project" value="InterPro"/>
</dbReference>
<dbReference type="InterPro" id="IPR036388">
    <property type="entry name" value="WH-like_DNA-bd_sf"/>
</dbReference>